<feature type="region of interest" description="Disordered" evidence="1">
    <location>
        <begin position="116"/>
        <end position="156"/>
    </location>
</feature>
<accession>A0A5C3LYS9</accession>
<dbReference type="AlphaFoldDB" id="A0A5C3LYS9"/>
<protein>
    <submittedName>
        <fullName evidence="2">Uncharacterized protein</fullName>
    </submittedName>
</protein>
<dbReference type="EMBL" id="ML213609">
    <property type="protein sequence ID" value="TFK37266.1"/>
    <property type="molecule type" value="Genomic_DNA"/>
</dbReference>
<evidence type="ECO:0000313" key="2">
    <source>
        <dbReference type="EMBL" id="TFK37266.1"/>
    </source>
</evidence>
<proteinExistence type="predicted"/>
<evidence type="ECO:0000256" key="1">
    <source>
        <dbReference type="SAM" id="MobiDB-lite"/>
    </source>
</evidence>
<name>A0A5C3LYS9_9AGAR</name>
<organism evidence="2 3">
    <name type="scientific">Crucibulum laeve</name>
    <dbReference type="NCBI Taxonomy" id="68775"/>
    <lineage>
        <taxon>Eukaryota</taxon>
        <taxon>Fungi</taxon>
        <taxon>Dikarya</taxon>
        <taxon>Basidiomycota</taxon>
        <taxon>Agaricomycotina</taxon>
        <taxon>Agaricomycetes</taxon>
        <taxon>Agaricomycetidae</taxon>
        <taxon>Agaricales</taxon>
        <taxon>Agaricineae</taxon>
        <taxon>Nidulariaceae</taxon>
        <taxon>Crucibulum</taxon>
    </lineage>
</organism>
<feature type="compositionally biased region" description="Basic and acidic residues" evidence="1">
    <location>
        <begin position="119"/>
        <end position="138"/>
    </location>
</feature>
<keyword evidence="3" id="KW-1185">Reference proteome</keyword>
<gene>
    <name evidence="2" type="ORF">BDQ12DRAFT_685575</name>
</gene>
<dbReference type="Proteomes" id="UP000308652">
    <property type="component" value="Unassembled WGS sequence"/>
</dbReference>
<sequence length="156" mass="17188">MLAGTNSSSGHSYVDGGGGSVVVEWEPQERGMRRAAIRATCIAQRSSRRLGERELWTLMVAMDLSLVWEGRERNTSRTNMRAWACRRMPRICRAGMGGGGVWVTSATALPLCPAGRTGVRGDHPPGRRVYSDRRKEGGEEQAEIPPTYDSIPSEER</sequence>
<evidence type="ECO:0000313" key="3">
    <source>
        <dbReference type="Proteomes" id="UP000308652"/>
    </source>
</evidence>
<reference evidence="2 3" key="1">
    <citation type="journal article" date="2019" name="Nat. Ecol. Evol.">
        <title>Megaphylogeny resolves global patterns of mushroom evolution.</title>
        <authorList>
            <person name="Varga T."/>
            <person name="Krizsan K."/>
            <person name="Foldi C."/>
            <person name="Dima B."/>
            <person name="Sanchez-Garcia M."/>
            <person name="Sanchez-Ramirez S."/>
            <person name="Szollosi G.J."/>
            <person name="Szarkandi J.G."/>
            <person name="Papp V."/>
            <person name="Albert L."/>
            <person name="Andreopoulos W."/>
            <person name="Angelini C."/>
            <person name="Antonin V."/>
            <person name="Barry K.W."/>
            <person name="Bougher N.L."/>
            <person name="Buchanan P."/>
            <person name="Buyck B."/>
            <person name="Bense V."/>
            <person name="Catcheside P."/>
            <person name="Chovatia M."/>
            <person name="Cooper J."/>
            <person name="Damon W."/>
            <person name="Desjardin D."/>
            <person name="Finy P."/>
            <person name="Geml J."/>
            <person name="Haridas S."/>
            <person name="Hughes K."/>
            <person name="Justo A."/>
            <person name="Karasinski D."/>
            <person name="Kautmanova I."/>
            <person name="Kiss B."/>
            <person name="Kocsube S."/>
            <person name="Kotiranta H."/>
            <person name="LaButti K.M."/>
            <person name="Lechner B.E."/>
            <person name="Liimatainen K."/>
            <person name="Lipzen A."/>
            <person name="Lukacs Z."/>
            <person name="Mihaltcheva S."/>
            <person name="Morgado L.N."/>
            <person name="Niskanen T."/>
            <person name="Noordeloos M.E."/>
            <person name="Ohm R.A."/>
            <person name="Ortiz-Santana B."/>
            <person name="Ovrebo C."/>
            <person name="Racz N."/>
            <person name="Riley R."/>
            <person name="Savchenko A."/>
            <person name="Shiryaev A."/>
            <person name="Soop K."/>
            <person name="Spirin V."/>
            <person name="Szebenyi C."/>
            <person name="Tomsovsky M."/>
            <person name="Tulloss R.E."/>
            <person name="Uehling J."/>
            <person name="Grigoriev I.V."/>
            <person name="Vagvolgyi C."/>
            <person name="Papp T."/>
            <person name="Martin F.M."/>
            <person name="Miettinen O."/>
            <person name="Hibbett D.S."/>
            <person name="Nagy L.G."/>
        </authorList>
    </citation>
    <scope>NUCLEOTIDE SEQUENCE [LARGE SCALE GENOMIC DNA]</scope>
    <source>
        <strain evidence="2 3">CBS 166.37</strain>
    </source>
</reference>